<dbReference type="Pfam" id="PF00015">
    <property type="entry name" value="MCPsignal"/>
    <property type="match status" value="1"/>
</dbReference>
<evidence type="ECO:0000259" key="5">
    <source>
        <dbReference type="PROSITE" id="PS50111"/>
    </source>
</evidence>
<feature type="transmembrane region" description="Helical" evidence="4">
    <location>
        <begin position="15"/>
        <end position="37"/>
    </location>
</feature>
<feature type="transmembrane region" description="Helical" evidence="4">
    <location>
        <begin position="215"/>
        <end position="235"/>
    </location>
</feature>
<dbReference type="PROSITE" id="PS50111">
    <property type="entry name" value="CHEMOTAXIS_TRANSDUC_2"/>
    <property type="match status" value="1"/>
</dbReference>
<evidence type="ECO:0000313" key="8">
    <source>
        <dbReference type="Proteomes" id="UP000317155"/>
    </source>
</evidence>
<comment type="caution">
    <text evidence="7">The sequence shown here is derived from an EMBL/GenBank/DDBJ whole genome shotgun (WGS) entry which is preliminary data.</text>
</comment>
<dbReference type="SUPFAM" id="SSF58104">
    <property type="entry name" value="Methyl-accepting chemotaxis protein (MCP) signaling domain"/>
    <property type="match status" value="1"/>
</dbReference>
<evidence type="ECO:0000313" key="7">
    <source>
        <dbReference type="EMBL" id="TRO78971.1"/>
    </source>
</evidence>
<dbReference type="Proteomes" id="UP000317155">
    <property type="component" value="Unassembled WGS sequence"/>
</dbReference>
<protein>
    <submittedName>
        <fullName evidence="7">Methyl-accepting chemotaxis protein</fullName>
    </submittedName>
</protein>
<keyword evidence="4" id="KW-0812">Transmembrane</keyword>
<keyword evidence="8" id="KW-1185">Reference proteome</keyword>
<keyword evidence="4" id="KW-0472">Membrane</keyword>
<dbReference type="AlphaFoldDB" id="A0A550J6W6"/>
<organism evidence="7 8">
    <name type="scientific">Trichloromonas acetexigens</name>
    <dbReference type="NCBI Taxonomy" id="38815"/>
    <lineage>
        <taxon>Bacteria</taxon>
        <taxon>Pseudomonadati</taxon>
        <taxon>Thermodesulfobacteriota</taxon>
        <taxon>Desulfuromonadia</taxon>
        <taxon>Desulfuromonadales</taxon>
        <taxon>Trichloromonadaceae</taxon>
        <taxon>Trichloromonas</taxon>
    </lineage>
</organism>
<name>A0A550J6W6_9BACT</name>
<dbReference type="Gene3D" id="1.10.287.950">
    <property type="entry name" value="Methyl-accepting chemotaxis protein"/>
    <property type="match status" value="1"/>
</dbReference>
<evidence type="ECO:0000259" key="6">
    <source>
        <dbReference type="PROSITE" id="PS50885"/>
    </source>
</evidence>
<dbReference type="InterPro" id="IPR003660">
    <property type="entry name" value="HAMP_dom"/>
</dbReference>
<proteinExistence type="inferred from homology"/>
<keyword evidence="4" id="KW-1133">Transmembrane helix</keyword>
<reference evidence="7 8" key="1">
    <citation type="submission" date="2019-07" db="EMBL/GenBank/DDBJ databases">
        <title>Insights of Desulfuromonas acetexigens electromicrobiology.</title>
        <authorList>
            <person name="Katuri K."/>
            <person name="Sapireddy V."/>
            <person name="Shaw D.R."/>
            <person name="Saikaly P."/>
        </authorList>
    </citation>
    <scope>NUCLEOTIDE SEQUENCE [LARGE SCALE GENOMIC DNA]</scope>
    <source>
        <strain evidence="7 8">2873</strain>
    </source>
</reference>
<evidence type="ECO:0000256" key="3">
    <source>
        <dbReference type="PROSITE-ProRule" id="PRU00284"/>
    </source>
</evidence>
<sequence>MATPQNRGSSLRGKLLGLTLFSALVFLACGGIAYYAFSVTHGTLRDITESIVPRLTLIDQVNAKVNAARRFEKEFFLIAALDRKDGAPSEKALAGHEQLRDTYQEIGRMLAELQTMEGRMAQSTGSYGFVDRSQDGRQFLKRIETAQLQTLQRLSPLAEEVLGGRSYLEAAEAYAAYQEQAQDLEVATLGFREKLLETLAEEQAQVASFRTTMNLALPGAAAAALLLALGMALLVSRRLDGVLQRLTAGIQAVGKGEQEMVEVADGGAFAPVAESFNDTMAQLKRYVQTDQERQMTEQNLIGFLEVVSEAADGDLTVKAPVTADAFGSIADAYNLMVESLGELMSETRQRAVEVGSETHNLLRIFRDMEAGAEVQAGKVQEATMAVNQTSDATQEIANKALLAQEASLRVDQATGQGNELVNRNIEGMQLIRVTVQAINKKMKSLSERLLEVGTISELISEIATRTTILAMNASIEASRAGEQGRGFLVISDEIKKLADKSSEATKQIGGIIKAIQTEAGEVTSALEEETRTVEEQTRLAKDTGESFARIEEAIGGSKAVVEEITLLSENQRSLTNEAVGFMEAVSSLSLTTGVMVKDSAHITEGLNALSENLLTALAQFRLPGEDENLEELMADDAVVDLLEPAEAETLAEGAGVEEEDDDELIDFDAVPGESFDLTESR</sequence>
<gene>
    <name evidence="7" type="ORF">FL622_14905</name>
</gene>
<keyword evidence="1 3" id="KW-0807">Transducer</keyword>
<dbReference type="SMART" id="SM00304">
    <property type="entry name" value="HAMP"/>
    <property type="match status" value="2"/>
</dbReference>
<evidence type="ECO:0000256" key="1">
    <source>
        <dbReference type="ARBA" id="ARBA00023224"/>
    </source>
</evidence>
<feature type="domain" description="HAMP" evidence="6">
    <location>
        <begin position="237"/>
        <end position="288"/>
    </location>
</feature>
<dbReference type="PANTHER" id="PTHR32089:SF114">
    <property type="entry name" value="METHYL-ACCEPTING CHEMOTAXIS PROTEIN MCPB"/>
    <property type="match status" value="1"/>
</dbReference>
<accession>A0A550J6W6</accession>
<evidence type="ECO:0000256" key="4">
    <source>
        <dbReference type="SAM" id="Phobius"/>
    </source>
</evidence>
<dbReference type="EMBL" id="VJVV01000013">
    <property type="protein sequence ID" value="TRO78971.1"/>
    <property type="molecule type" value="Genomic_DNA"/>
</dbReference>
<dbReference type="PROSITE" id="PS51257">
    <property type="entry name" value="PROKAR_LIPOPROTEIN"/>
    <property type="match status" value="1"/>
</dbReference>
<dbReference type="PANTHER" id="PTHR32089">
    <property type="entry name" value="METHYL-ACCEPTING CHEMOTAXIS PROTEIN MCPB"/>
    <property type="match status" value="1"/>
</dbReference>
<feature type="domain" description="Methyl-accepting transducer" evidence="5">
    <location>
        <begin position="350"/>
        <end position="586"/>
    </location>
</feature>
<evidence type="ECO:0000256" key="2">
    <source>
        <dbReference type="ARBA" id="ARBA00029447"/>
    </source>
</evidence>
<feature type="domain" description="HAMP" evidence="6">
    <location>
        <begin position="305"/>
        <end position="345"/>
    </location>
</feature>
<dbReference type="SMART" id="SM00283">
    <property type="entry name" value="MA"/>
    <property type="match status" value="1"/>
</dbReference>
<dbReference type="RefSeq" id="WP_092054360.1">
    <property type="nucleotide sequence ID" value="NZ_FOJJ01000005.1"/>
</dbReference>
<comment type="similarity">
    <text evidence="2">Belongs to the methyl-accepting chemotaxis (MCP) protein family.</text>
</comment>
<dbReference type="InterPro" id="IPR004089">
    <property type="entry name" value="MCPsignal_dom"/>
</dbReference>
<dbReference type="GO" id="GO:0016020">
    <property type="term" value="C:membrane"/>
    <property type="evidence" value="ECO:0007669"/>
    <property type="project" value="UniProtKB-SubCell"/>
</dbReference>
<dbReference type="OrthoDB" id="2489132at2"/>
<dbReference type="GO" id="GO:0007165">
    <property type="term" value="P:signal transduction"/>
    <property type="evidence" value="ECO:0007669"/>
    <property type="project" value="UniProtKB-KW"/>
</dbReference>
<dbReference type="PROSITE" id="PS50885">
    <property type="entry name" value="HAMP"/>
    <property type="match status" value="2"/>
</dbReference>